<keyword evidence="4" id="KW-1185">Reference proteome</keyword>
<protein>
    <submittedName>
        <fullName evidence="3">Nitroreductase</fullName>
    </submittedName>
</protein>
<dbReference type="InterPro" id="IPR000415">
    <property type="entry name" value="Nitroreductase-like"/>
</dbReference>
<dbReference type="EMBL" id="ATMH01002431">
    <property type="protein sequence ID" value="EPY33198.1"/>
    <property type="molecule type" value="Genomic_DNA"/>
</dbReference>
<evidence type="ECO:0000313" key="4">
    <source>
        <dbReference type="Proteomes" id="UP000015354"/>
    </source>
</evidence>
<dbReference type="SUPFAM" id="SSF55469">
    <property type="entry name" value="FMN-dependent nitroreductase-like"/>
    <property type="match status" value="1"/>
</dbReference>
<dbReference type="InterPro" id="IPR050461">
    <property type="entry name" value="Nitroreductase_HadB/RutE"/>
</dbReference>
<accession>S9UWE8</accession>
<dbReference type="PANTHER" id="PTHR43543:SF1">
    <property type="entry name" value="MALONIC SEMIALDEHYDE REDUCTASE RUTE-RELATED"/>
    <property type="match status" value="1"/>
</dbReference>
<dbReference type="Proteomes" id="UP000015354">
    <property type="component" value="Unassembled WGS sequence"/>
</dbReference>
<name>S9UWE8_9TRYP</name>
<gene>
    <name evidence="3" type="ORF">STCU_02431</name>
</gene>
<reference evidence="3 4" key="1">
    <citation type="journal article" date="2013" name="PLoS ONE">
        <title>Predicting the Proteins of Angomonas deanei, Strigomonas culicis and Their Respective Endosymbionts Reveals New Aspects of the Trypanosomatidae Family.</title>
        <authorList>
            <person name="Motta M.C."/>
            <person name="Martins A.C."/>
            <person name="de Souza S.S."/>
            <person name="Catta-Preta C.M."/>
            <person name="Silva R."/>
            <person name="Klein C.C."/>
            <person name="de Almeida L.G."/>
            <person name="de Lima Cunha O."/>
            <person name="Ciapina L.P."/>
            <person name="Brocchi M."/>
            <person name="Colabardini A.C."/>
            <person name="de Araujo Lima B."/>
            <person name="Machado C.R."/>
            <person name="de Almeida Soares C.M."/>
            <person name="Probst C.M."/>
            <person name="de Menezes C.B."/>
            <person name="Thompson C.E."/>
            <person name="Bartholomeu D.C."/>
            <person name="Gradia D.F."/>
            <person name="Pavoni D.P."/>
            <person name="Grisard E.C."/>
            <person name="Fantinatti-Garboggini F."/>
            <person name="Marchini F.K."/>
            <person name="Rodrigues-Luiz G.F."/>
            <person name="Wagner G."/>
            <person name="Goldman G.H."/>
            <person name="Fietto J.L."/>
            <person name="Elias M.C."/>
            <person name="Goldman M.H."/>
            <person name="Sagot M.F."/>
            <person name="Pereira M."/>
            <person name="Stoco P.H."/>
            <person name="de Mendonca-Neto R.P."/>
            <person name="Teixeira S.M."/>
            <person name="Maciel T.E."/>
            <person name="de Oliveira Mendes T.A."/>
            <person name="Urmenyi T.P."/>
            <person name="de Souza W."/>
            <person name="Schenkman S."/>
            <person name="de Vasconcelos A.T."/>
        </authorList>
    </citation>
    <scope>NUCLEOTIDE SEQUENCE [LARGE SCALE GENOMIC DNA]</scope>
</reference>
<dbReference type="GO" id="GO:0016491">
    <property type="term" value="F:oxidoreductase activity"/>
    <property type="evidence" value="ECO:0007669"/>
    <property type="project" value="InterPro"/>
</dbReference>
<comment type="caution">
    <text evidence="3">The sequence shown here is derived from an EMBL/GenBank/DDBJ whole genome shotgun (WGS) entry which is preliminary data.</text>
</comment>
<dbReference type="PANTHER" id="PTHR43543">
    <property type="entry name" value="MALONIC SEMIALDEHYDE REDUCTASE RUTE-RELATED"/>
    <property type="match status" value="1"/>
</dbReference>
<evidence type="ECO:0000259" key="2">
    <source>
        <dbReference type="Pfam" id="PF00881"/>
    </source>
</evidence>
<evidence type="ECO:0000313" key="3">
    <source>
        <dbReference type="EMBL" id="EPY33198.1"/>
    </source>
</evidence>
<feature type="region of interest" description="Disordered" evidence="1">
    <location>
        <begin position="1"/>
        <end position="21"/>
    </location>
</feature>
<dbReference type="InterPro" id="IPR029479">
    <property type="entry name" value="Nitroreductase"/>
</dbReference>
<evidence type="ECO:0000256" key="1">
    <source>
        <dbReference type="SAM" id="MobiDB-lite"/>
    </source>
</evidence>
<sequence length="341" mass="37688">MRSSRFALQLHPSTPHAHPHTSAAASTSFLGLYYKLQHFWRAVAITYRGLQEAPPRAGHPSRSDAPPCAASSALPELEALAAVVHTRYACRRFDPQRKVPPPLLERLLRLTTRSPTGYNLQGYHLVVLEREADKQAACVACLGQRQVLDASHLVLFVADKECERNAPAALELGLDTTYYRSTLYGPSYLRQVYYYLHGGPANSMACLKRSVSEFYTSAVNRHHRTAKVALITVPESPTAYAWKQAMLACGLFLHLCTAARVQTSPLEGFDETALKHLIGLEEPGSARHRAAAAAHHNAKDANRYTIPVVVCVGYAAAGEGAAQHVYSPRFAPSHFIRWHRF</sequence>
<dbReference type="Gene3D" id="3.40.109.10">
    <property type="entry name" value="NADH Oxidase"/>
    <property type="match status" value="1"/>
</dbReference>
<feature type="compositionally biased region" description="Low complexity" evidence="1">
    <location>
        <begin position="11"/>
        <end position="21"/>
    </location>
</feature>
<proteinExistence type="predicted"/>
<dbReference type="Pfam" id="PF00881">
    <property type="entry name" value="Nitroreductase"/>
    <property type="match status" value="1"/>
</dbReference>
<dbReference type="AlphaFoldDB" id="S9UWE8"/>
<feature type="domain" description="Nitroreductase" evidence="2">
    <location>
        <begin position="86"/>
        <end position="282"/>
    </location>
</feature>
<organism evidence="3 4">
    <name type="scientific">Strigomonas culicis</name>
    <dbReference type="NCBI Taxonomy" id="28005"/>
    <lineage>
        <taxon>Eukaryota</taxon>
        <taxon>Discoba</taxon>
        <taxon>Euglenozoa</taxon>
        <taxon>Kinetoplastea</taxon>
        <taxon>Metakinetoplastina</taxon>
        <taxon>Trypanosomatida</taxon>
        <taxon>Trypanosomatidae</taxon>
        <taxon>Strigomonadinae</taxon>
        <taxon>Strigomonas</taxon>
    </lineage>
</organism>
<dbReference type="OrthoDB" id="41362at2759"/>